<evidence type="ECO:0000256" key="1">
    <source>
        <dbReference type="SAM" id="MobiDB-lite"/>
    </source>
</evidence>
<dbReference type="EMBL" id="QGKX02000996">
    <property type="protein sequence ID" value="KAF3555592.1"/>
    <property type="molecule type" value="Genomic_DNA"/>
</dbReference>
<proteinExistence type="predicted"/>
<evidence type="ECO:0000313" key="2">
    <source>
        <dbReference type="EMBL" id="KAF3555592.1"/>
    </source>
</evidence>
<name>A0A8S9QNX2_BRACR</name>
<gene>
    <name evidence="2" type="ORF">F2Q69_00011076</name>
</gene>
<feature type="region of interest" description="Disordered" evidence="1">
    <location>
        <begin position="20"/>
        <end position="39"/>
    </location>
</feature>
<protein>
    <submittedName>
        <fullName evidence="2">Uncharacterized protein</fullName>
    </submittedName>
</protein>
<feature type="compositionally biased region" description="Polar residues" evidence="1">
    <location>
        <begin position="22"/>
        <end position="34"/>
    </location>
</feature>
<comment type="caution">
    <text evidence="2">The sequence shown here is derived from an EMBL/GenBank/DDBJ whole genome shotgun (WGS) entry which is preliminary data.</text>
</comment>
<dbReference type="AlphaFoldDB" id="A0A8S9QNX2"/>
<evidence type="ECO:0000313" key="3">
    <source>
        <dbReference type="Proteomes" id="UP000712600"/>
    </source>
</evidence>
<accession>A0A8S9QNX2</accession>
<reference evidence="2" key="1">
    <citation type="submission" date="2019-12" db="EMBL/GenBank/DDBJ databases">
        <title>Genome sequencing and annotation of Brassica cretica.</title>
        <authorList>
            <person name="Studholme D.J."/>
            <person name="Sarris P."/>
        </authorList>
    </citation>
    <scope>NUCLEOTIDE SEQUENCE</scope>
    <source>
        <strain evidence="2">PFS-109/04</strain>
        <tissue evidence="2">Leaf</tissue>
    </source>
</reference>
<organism evidence="2 3">
    <name type="scientific">Brassica cretica</name>
    <name type="common">Mustard</name>
    <dbReference type="NCBI Taxonomy" id="69181"/>
    <lineage>
        <taxon>Eukaryota</taxon>
        <taxon>Viridiplantae</taxon>
        <taxon>Streptophyta</taxon>
        <taxon>Embryophyta</taxon>
        <taxon>Tracheophyta</taxon>
        <taxon>Spermatophyta</taxon>
        <taxon>Magnoliopsida</taxon>
        <taxon>eudicotyledons</taxon>
        <taxon>Gunneridae</taxon>
        <taxon>Pentapetalae</taxon>
        <taxon>rosids</taxon>
        <taxon>malvids</taxon>
        <taxon>Brassicales</taxon>
        <taxon>Brassicaceae</taxon>
        <taxon>Brassiceae</taxon>
        <taxon>Brassica</taxon>
    </lineage>
</organism>
<dbReference type="Proteomes" id="UP000712600">
    <property type="component" value="Unassembled WGS sequence"/>
</dbReference>
<sequence>MEADFMARIGGDQAHEEAEVQDVSSTAPQPTQVTGPGLDEHCWPARRPAYPLLLCGSGLVIGFRDRIPPRFPRSRVPTMAVSLSSSSTITPITLQPKLKPIHGLGKVNFGYSFNSHGVSLRRSAVVASAITGASGTETADLLETVKVSDLRGNEIPISDLWKDRKAVVAFARHFG</sequence>